<dbReference type="Pfam" id="PF00440">
    <property type="entry name" value="TetR_N"/>
    <property type="match status" value="1"/>
</dbReference>
<feature type="domain" description="HTH tetR-type" evidence="6">
    <location>
        <begin position="13"/>
        <end position="73"/>
    </location>
</feature>
<dbReference type="PANTHER" id="PTHR47506">
    <property type="entry name" value="TRANSCRIPTIONAL REGULATORY PROTEIN"/>
    <property type="match status" value="1"/>
</dbReference>
<dbReference type="EMBL" id="JACBZM010000001">
    <property type="protein sequence ID" value="NYI46966.1"/>
    <property type="molecule type" value="Genomic_DNA"/>
</dbReference>
<evidence type="ECO:0000256" key="2">
    <source>
        <dbReference type="ARBA" id="ARBA00023125"/>
    </source>
</evidence>
<gene>
    <name evidence="7" type="ORF">BJ993_004046</name>
</gene>
<dbReference type="PANTHER" id="PTHR47506:SF6">
    <property type="entry name" value="HTH-TYPE TRANSCRIPTIONAL REPRESSOR NEMR"/>
    <property type="match status" value="1"/>
</dbReference>
<feature type="compositionally biased region" description="Basic and acidic residues" evidence="5">
    <location>
        <begin position="1"/>
        <end position="13"/>
    </location>
</feature>
<dbReference type="Pfam" id="PF16925">
    <property type="entry name" value="TetR_C_13"/>
    <property type="match status" value="1"/>
</dbReference>
<evidence type="ECO:0000313" key="7">
    <source>
        <dbReference type="EMBL" id="NYI46966.1"/>
    </source>
</evidence>
<dbReference type="Gene3D" id="1.10.10.60">
    <property type="entry name" value="Homeodomain-like"/>
    <property type="match status" value="1"/>
</dbReference>
<organism evidence="7 8">
    <name type="scientific">Nocardioides aromaticivorans</name>
    <dbReference type="NCBI Taxonomy" id="200618"/>
    <lineage>
        <taxon>Bacteria</taxon>
        <taxon>Bacillati</taxon>
        <taxon>Actinomycetota</taxon>
        <taxon>Actinomycetes</taxon>
        <taxon>Propionibacteriales</taxon>
        <taxon>Nocardioidaceae</taxon>
        <taxon>Nocardioides</taxon>
    </lineage>
</organism>
<protein>
    <submittedName>
        <fullName evidence="7">AcrR family transcriptional regulator</fullName>
    </submittedName>
</protein>
<keyword evidence="1" id="KW-0805">Transcription regulation</keyword>
<accession>A0A7Z0CMM7</accession>
<dbReference type="Gene3D" id="1.10.357.10">
    <property type="entry name" value="Tetracycline Repressor, domain 2"/>
    <property type="match status" value="1"/>
</dbReference>
<dbReference type="PROSITE" id="PS50977">
    <property type="entry name" value="HTH_TETR_2"/>
    <property type="match status" value="1"/>
</dbReference>
<feature type="DNA-binding region" description="H-T-H motif" evidence="4">
    <location>
        <begin position="36"/>
        <end position="55"/>
    </location>
</feature>
<feature type="region of interest" description="Disordered" evidence="5">
    <location>
        <begin position="1"/>
        <end position="20"/>
    </location>
</feature>
<dbReference type="RefSeq" id="WP_179650868.1">
    <property type="nucleotide sequence ID" value="NZ_JACBZM010000001.1"/>
</dbReference>
<evidence type="ECO:0000256" key="3">
    <source>
        <dbReference type="ARBA" id="ARBA00023163"/>
    </source>
</evidence>
<dbReference type="InterPro" id="IPR001647">
    <property type="entry name" value="HTH_TetR"/>
</dbReference>
<evidence type="ECO:0000259" key="6">
    <source>
        <dbReference type="PROSITE" id="PS50977"/>
    </source>
</evidence>
<keyword evidence="2 4" id="KW-0238">DNA-binding</keyword>
<reference evidence="7 8" key="1">
    <citation type="submission" date="2020-07" db="EMBL/GenBank/DDBJ databases">
        <title>Sequencing the genomes of 1000 actinobacteria strains.</title>
        <authorList>
            <person name="Klenk H.-P."/>
        </authorList>
    </citation>
    <scope>NUCLEOTIDE SEQUENCE [LARGE SCALE GENOMIC DNA]</scope>
    <source>
        <strain evidence="7 8">DSM 15131</strain>
    </source>
</reference>
<dbReference type="SUPFAM" id="SSF48498">
    <property type="entry name" value="Tetracyclin repressor-like, C-terminal domain"/>
    <property type="match status" value="1"/>
</dbReference>
<sequence>MTSTVDGRRERGDRTRRHAARTAARLATVQGLDSITLGALAEATGASKSGLLTVFGNREEILVAAVAEARTLYVEHVIAPAWTEPSGTPRLRALLDHWVGYLRDEVFPGGCFVATTSAEFGHREGRVADAVRELKREWIGVLERELSVAGVPDPAEAAFRIDAYLVAANTRRELFGDDAALDTGRRLALAVLPPVLSPVVPPVVPAGVAEAGEAPAEP</sequence>
<dbReference type="GO" id="GO:0003677">
    <property type="term" value="F:DNA binding"/>
    <property type="evidence" value="ECO:0007669"/>
    <property type="project" value="UniProtKB-UniRule"/>
</dbReference>
<name>A0A7Z0CMM7_9ACTN</name>
<comment type="caution">
    <text evidence="7">The sequence shown here is derived from an EMBL/GenBank/DDBJ whole genome shotgun (WGS) entry which is preliminary data.</text>
</comment>
<dbReference type="InterPro" id="IPR009057">
    <property type="entry name" value="Homeodomain-like_sf"/>
</dbReference>
<evidence type="ECO:0000256" key="5">
    <source>
        <dbReference type="SAM" id="MobiDB-lite"/>
    </source>
</evidence>
<proteinExistence type="predicted"/>
<evidence type="ECO:0000256" key="1">
    <source>
        <dbReference type="ARBA" id="ARBA00023015"/>
    </source>
</evidence>
<evidence type="ECO:0000313" key="8">
    <source>
        <dbReference type="Proteomes" id="UP000562045"/>
    </source>
</evidence>
<dbReference type="Proteomes" id="UP000562045">
    <property type="component" value="Unassembled WGS sequence"/>
</dbReference>
<evidence type="ECO:0000256" key="4">
    <source>
        <dbReference type="PROSITE-ProRule" id="PRU00335"/>
    </source>
</evidence>
<dbReference type="InterPro" id="IPR036271">
    <property type="entry name" value="Tet_transcr_reg_TetR-rel_C_sf"/>
</dbReference>
<keyword evidence="3" id="KW-0804">Transcription</keyword>
<dbReference type="InterPro" id="IPR011075">
    <property type="entry name" value="TetR_C"/>
</dbReference>
<dbReference type="AlphaFoldDB" id="A0A7Z0CMM7"/>
<dbReference type="SUPFAM" id="SSF46689">
    <property type="entry name" value="Homeodomain-like"/>
    <property type="match status" value="1"/>
</dbReference>